<gene>
    <name evidence="1" type="ORF">TSAR_007651</name>
</gene>
<accession>A0A232ED84</accession>
<organism evidence="1 2">
    <name type="scientific">Trichomalopsis sarcophagae</name>
    <dbReference type="NCBI Taxonomy" id="543379"/>
    <lineage>
        <taxon>Eukaryota</taxon>
        <taxon>Metazoa</taxon>
        <taxon>Ecdysozoa</taxon>
        <taxon>Arthropoda</taxon>
        <taxon>Hexapoda</taxon>
        <taxon>Insecta</taxon>
        <taxon>Pterygota</taxon>
        <taxon>Neoptera</taxon>
        <taxon>Endopterygota</taxon>
        <taxon>Hymenoptera</taxon>
        <taxon>Apocrita</taxon>
        <taxon>Proctotrupomorpha</taxon>
        <taxon>Chalcidoidea</taxon>
        <taxon>Pteromalidae</taxon>
        <taxon>Pteromalinae</taxon>
        <taxon>Trichomalopsis</taxon>
    </lineage>
</organism>
<dbReference type="Proteomes" id="UP000215335">
    <property type="component" value="Unassembled WGS sequence"/>
</dbReference>
<evidence type="ECO:0000313" key="2">
    <source>
        <dbReference type="Proteomes" id="UP000215335"/>
    </source>
</evidence>
<dbReference type="EMBL" id="NNAY01007736">
    <property type="protein sequence ID" value="OXU16300.1"/>
    <property type="molecule type" value="Genomic_DNA"/>
</dbReference>
<dbReference type="AlphaFoldDB" id="A0A232ED84"/>
<sequence length="240" mass="28351">MSELKKPRRATLSVPGNRHLQFVRMEGWVGNWRVSNEPSLSDHRYIQFKWKEKWSETRAFRENLRNKLQSLNQALEQRMSLITGHFSERSCLWTIPKGTWGTPWWNRELEDLRRETGRTFNRAKNTRNSVDWRIDREAKKLYKNRINVVWLEAIRLPTGEYTISEEECLKLLLKANFPGFRLSHEMGDKSSGRNRQQRAALDLAAKVVTPEKVNWAIRNFQPFKTPGIDEIYPAILQDGL</sequence>
<protein>
    <recommendedName>
        <fullName evidence="3">Endonuclease/exonuclease/phosphatase domain-containing protein</fullName>
    </recommendedName>
</protein>
<evidence type="ECO:0008006" key="3">
    <source>
        <dbReference type="Google" id="ProtNLM"/>
    </source>
</evidence>
<evidence type="ECO:0000313" key="1">
    <source>
        <dbReference type="EMBL" id="OXU16300.1"/>
    </source>
</evidence>
<reference evidence="1 2" key="1">
    <citation type="journal article" date="2017" name="Curr. Biol.">
        <title>The Evolution of Venom by Co-option of Single-Copy Genes.</title>
        <authorList>
            <person name="Martinson E.O."/>
            <person name="Mrinalini"/>
            <person name="Kelkar Y.D."/>
            <person name="Chang C.H."/>
            <person name="Werren J.H."/>
        </authorList>
    </citation>
    <scope>NUCLEOTIDE SEQUENCE [LARGE SCALE GENOMIC DNA]</scope>
    <source>
        <strain evidence="1 2">Alberta</strain>
        <tissue evidence="1">Whole body</tissue>
    </source>
</reference>
<comment type="caution">
    <text evidence="1">The sequence shown here is derived from an EMBL/GenBank/DDBJ whole genome shotgun (WGS) entry which is preliminary data.</text>
</comment>
<proteinExistence type="predicted"/>
<name>A0A232ED84_9HYME</name>
<keyword evidence="2" id="KW-1185">Reference proteome</keyword>